<feature type="signal peptide" evidence="1">
    <location>
        <begin position="1"/>
        <end position="20"/>
    </location>
</feature>
<evidence type="ECO:0000313" key="3">
    <source>
        <dbReference type="Proteomes" id="UP000078430"/>
    </source>
</evidence>
<feature type="chain" id="PRO_5046530987" description="Outer surface protein" evidence="1">
    <location>
        <begin position="21"/>
        <end position="117"/>
    </location>
</feature>
<dbReference type="PROSITE" id="PS51257">
    <property type="entry name" value="PROKAR_LIPOPROTEIN"/>
    <property type="match status" value="1"/>
</dbReference>
<proteinExistence type="predicted"/>
<dbReference type="InterPro" id="IPR004248">
    <property type="entry name" value="Borrelia_plasmid_OrfD"/>
</dbReference>
<dbReference type="EMBL" id="CP014351">
    <property type="protein sequence ID" value="ANA43824.1"/>
    <property type="molecule type" value="Genomic_DNA"/>
</dbReference>
<organism evidence="2 3">
    <name type="scientific">Borrelia hermsii HS1</name>
    <dbReference type="NCBI Taxonomy" id="1867252"/>
    <lineage>
        <taxon>Bacteria</taxon>
        <taxon>Pseudomonadati</taxon>
        <taxon>Spirochaetota</taxon>
        <taxon>Spirochaetia</taxon>
        <taxon>Spirochaetales</taxon>
        <taxon>Borreliaceae</taxon>
        <taxon>Borrelia</taxon>
    </lineage>
</organism>
<name>A0ABN4NXK4_BORHE</name>
<sequence length="117" mass="13648">MKKLVNLTFLTLIFSCTSIASLTEEPTFPKTQTLTELSTYEAKLADYVMYLQVFLTRTKKKVNDPKYPKFTYFDSSTLKSEQTIQDLMFNINIFKAYIKITKPIAEAVYKKYSKLQN</sequence>
<evidence type="ECO:0000256" key="1">
    <source>
        <dbReference type="SAM" id="SignalP"/>
    </source>
</evidence>
<geneLocation type="plasmid" evidence="2 3">
    <name>cp28</name>
</geneLocation>
<accession>A0ABN4NXK4</accession>
<keyword evidence="2" id="KW-0614">Plasmid</keyword>
<keyword evidence="1" id="KW-0732">Signal</keyword>
<keyword evidence="3" id="KW-1185">Reference proteome</keyword>
<gene>
    <name evidence="2" type="ORF">AXX13_P20</name>
</gene>
<dbReference type="Proteomes" id="UP000078430">
    <property type="component" value="Plasmid cp28"/>
</dbReference>
<dbReference type="Pfam" id="PF02999">
    <property type="entry name" value="Borrelia_orfD"/>
    <property type="match status" value="1"/>
</dbReference>
<reference evidence="2 3" key="1">
    <citation type="journal article" date="2016" name="Genome Announc.">
        <title>Chromosome and Plasmids of the Tick-Borne Relapsing Fever Agent Borrelia hermsii.</title>
        <authorList>
            <person name="Barbour A.G."/>
        </authorList>
    </citation>
    <scope>NUCLEOTIDE SEQUENCE [LARGE SCALE GENOMIC DNA]</scope>
    <source>
        <strain evidence="2 3">HS1</strain>
    </source>
</reference>
<evidence type="ECO:0008006" key="4">
    <source>
        <dbReference type="Google" id="ProtNLM"/>
    </source>
</evidence>
<protein>
    <recommendedName>
        <fullName evidence="4">Outer surface protein</fullName>
    </recommendedName>
</protein>
<evidence type="ECO:0000313" key="2">
    <source>
        <dbReference type="EMBL" id="ANA43824.1"/>
    </source>
</evidence>
<dbReference type="RefSeq" id="WP_032489800.1">
    <property type="nucleotide sequence ID" value="NZ_CP014351.1"/>
</dbReference>